<proteinExistence type="predicted"/>
<name>A0AAD7SSP3_9TELE</name>
<evidence type="ECO:0000313" key="1">
    <source>
        <dbReference type="EMBL" id="KAJ8408144.1"/>
    </source>
</evidence>
<gene>
    <name evidence="1" type="ORF">AAFF_G00263720</name>
</gene>
<dbReference type="EMBL" id="JAINUG010000036">
    <property type="protein sequence ID" value="KAJ8408144.1"/>
    <property type="molecule type" value="Genomic_DNA"/>
</dbReference>
<reference evidence="1" key="1">
    <citation type="journal article" date="2023" name="Science">
        <title>Genome structures resolve the early diversification of teleost fishes.</title>
        <authorList>
            <person name="Parey E."/>
            <person name="Louis A."/>
            <person name="Montfort J."/>
            <person name="Bouchez O."/>
            <person name="Roques C."/>
            <person name="Iampietro C."/>
            <person name="Lluch J."/>
            <person name="Castinel A."/>
            <person name="Donnadieu C."/>
            <person name="Desvignes T."/>
            <person name="Floi Bucao C."/>
            <person name="Jouanno E."/>
            <person name="Wen M."/>
            <person name="Mejri S."/>
            <person name="Dirks R."/>
            <person name="Jansen H."/>
            <person name="Henkel C."/>
            <person name="Chen W.J."/>
            <person name="Zahm M."/>
            <person name="Cabau C."/>
            <person name="Klopp C."/>
            <person name="Thompson A.W."/>
            <person name="Robinson-Rechavi M."/>
            <person name="Braasch I."/>
            <person name="Lecointre G."/>
            <person name="Bobe J."/>
            <person name="Postlethwait J.H."/>
            <person name="Berthelot C."/>
            <person name="Roest Crollius H."/>
            <person name="Guiguen Y."/>
        </authorList>
    </citation>
    <scope>NUCLEOTIDE SEQUENCE</scope>
    <source>
        <strain evidence="1">NC1722</strain>
    </source>
</reference>
<protein>
    <submittedName>
        <fullName evidence="1">Uncharacterized protein</fullName>
    </submittedName>
</protein>
<dbReference type="Proteomes" id="UP001221898">
    <property type="component" value="Unassembled WGS sequence"/>
</dbReference>
<accession>A0AAD7SSP3</accession>
<comment type="caution">
    <text evidence="1">The sequence shown here is derived from an EMBL/GenBank/DDBJ whole genome shotgun (WGS) entry which is preliminary data.</text>
</comment>
<dbReference type="AlphaFoldDB" id="A0AAD7SSP3"/>
<sequence>MQAATCSILGPVCEYDWRTSTLDVLFYLTLLFQCYAEKGKKQNRLQFSPAPSNVRSTLTCPRGAVLPATQQQAHMAMCDYSSVQYVQCLAC</sequence>
<keyword evidence="2" id="KW-1185">Reference proteome</keyword>
<organism evidence="1 2">
    <name type="scientific">Aldrovandia affinis</name>
    <dbReference type="NCBI Taxonomy" id="143900"/>
    <lineage>
        <taxon>Eukaryota</taxon>
        <taxon>Metazoa</taxon>
        <taxon>Chordata</taxon>
        <taxon>Craniata</taxon>
        <taxon>Vertebrata</taxon>
        <taxon>Euteleostomi</taxon>
        <taxon>Actinopterygii</taxon>
        <taxon>Neopterygii</taxon>
        <taxon>Teleostei</taxon>
        <taxon>Notacanthiformes</taxon>
        <taxon>Halosauridae</taxon>
        <taxon>Aldrovandia</taxon>
    </lineage>
</organism>
<evidence type="ECO:0000313" key="2">
    <source>
        <dbReference type="Proteomes" id="UP001221898"/>
    </source>
</evidence>